<dbReference type="Gene3D" id="1.10.150.50">
    <property type="entry name" value="Transcription Factor, Ets-1"/>
    <property type="match status" value="1"/>
</dbReference>
<dbReference type="CDD" id="cd00821">
    <property type="entry name" value="PH"/>
    <property type="match status" value="1"/>
</dbReference>
<feature type="compositionally biased region" description="Basic and acidic residues" evidence="6">
    <location>
        <begin position="788"/>
        <end position="800"/>
    </location>
</feature>
<dbReference type="InterPro" id="IPR037278">
    <property type="entry name" value="ARFGAP/RecO"/>
</dbReference>
<evidence type="ECO:0000256" key="6">
    <source>
        <dbReference type="SAM" id="MobiDB-lite"/>
    </source>
</evidence>
<keyword evidence="2" id="KW-0479">Metal-binding</keyword>
<dbReference type="STRING" id="307972.A0A2G8K8N5"/>
<evidence type="ECO:0000256" key="1">
    <source>
        <dbReference type="ARBA" id="ARBA00022468"/>
    </source>
</evidence>
<dbReference type="Pfam" id="PF00536">
    <property type="entry name" value="SAM_1"/>
    <property type="match status" value="1"/>
</dbReference>
<dbReference type="EMBL" id="MRZV01000781">
    <property type="protein sequence ID" value="PIK44364.1"/>
    <property type="molecule type" value="Genomic_DNA"/>
</dbReference>
<dbReference type="InterPro" id="IPR001849">
    <property type="entry name" value="PH_domain"/>
</dbReference>
<evidence type="ECO:0000259" key="8">
    <source>
        <dbReference type="PROSITE" id="PS50105"/>
    </source>
</evidence>
<feature type="region of interest" description="Disordered" evidence="6">
    <location>
        <begin position="559"/>
        <end position="583"/>
    </location>
</feature>
<feature type="region of interest" description="Disordered" evidence="6">
    <location>
        <begin position="600"/>
        <end position="624"/>
    </location>
</feature>
<dbReference type="InterPro" id="IPR013761">
    <property type="entry name" value="SAM/pointed_sf"/>
</dbReference>
<keyword evidence="4" id="KW-0862">Zinc</keyword>
<feature type="compositionally biased region" description="Pro residues" evidence="6">
    <location>
        <begin position="348"/>
        <end position="359"/>
    </location>
</feature>
<feature type="region of interest" description="Disordered" evidence="6">
    <location>
        <begin position="657"/>
        <end position="730"/>
    </location>
</feature>
<dbReference type="SUPFAM" id="SSF48403">
    <property type="entry name" value="Ankyrin repeat"/>
    <property type="match status" value="1"/>
</dbReference>
<reference evidence="12 13" key="1">
    <citation type="journal article" date="2017" name="PLoS Biol.">
        <title>The sea cucumber genome provides insights into morphological evolution and visceral regeneration.</title>
        <authorList>
            <person name="Zhang X."/>
            <person name="Sun L."/>
            <person name="Yuan J."/>
            <person name="Sun Y."/>
            <person name="Gao Y."/>
            <person name="Zhang L."/>
            <person name="Li S."/>
            <person name="Dai H."/>
            <person name="Hamel J.F."/>
            <person name="Liu C."/>
            <person name="Yu Y."/>
            <person name="Liu S."/>
            <person name="Lin W."/>
            <person name="Guo K."/>
            <person name="Jin S."/>
            <person name="Xu P."/>
            <person name="Storey K.B."/>
            <person name="Huan P."/>
            <person name="Zhang T."/>
            <person name="Zhou Y."/>
            <person name="Zhang J."/>
            <person name="Lin C."/>
            <person name="Li X."/>
            <person name="Xing L."/>
            <person name="Huo D."/>
            <person name="Sun M."/>
            <person name="Wang L."/>
            <person name="Mercier A."/>
            <person name="Li F."/>
            <person name="Yang H."/>
            <person name="Xiang J."/>
        </authorList>
    </citation>
    <scope>NUCLEOTIDE SEQUENCE [LARGE SCALE GENOMIC DNA]</scope>
    <source>
        <strain evidence="12">Shaxun</strain>
        <tissue evidence="12">Muscle</tissue>
    </source>
</reference>
<dbReference type="SMART" id="SM00454">
    <property type="entry name" value="SAM"/>
    <property type="match status" value="1"/>
</dbReference>
<feature type="compositionally biased region" description="Acidic residues" evidence="6">
    <location>
        <begin position="713"/>
        <end position="727"/>
    </location>
</feature>
<dbReference type="PANTHER" id="PTHR45899:SF2">
    <property type="entry name" value="RHO GTPASE ACTIVATING PROTEIN AT 15B, ISOFORM C"/>
    <property type="match status" value="1"/>
</dbReference>
<proteinExistence type="predicted"/>
<dbReference type="SUPFAM" id="SSF57863">
    <property type="entry name" value="ArfGap/RecO-like zinc finger"/>
    <property type="match status" value="1"/>
</dbReference>
<dbReference type="InterPro" id="IPR001660">
    <property type="entry name" value="SAM"/>
</dbReference>
<evidence type="ECO:0000313" key="13">
    <source>
        <dbReference type="Proteomes" id="UP000230750"/>
    </source>
</evidence>
<dbReference type="InterPro" id="IPR000198">
    <property type="entry name" value="RhoGAP_dom"/>
</dbReference>
<dbReference type="Pfam" id="PF01412">
    <property type="entry name" value="ArfGap"/>
    <property type="match status" value="1"/>
</dbReference>
<gene>
    <name evidence="12" type="ORF">BSL78_18786</name>
</gene>
<comment type="caution">
    <text evidence="12">The sequence shown here is derived from an EMBL/GenBank/DDBJ whole genome shotgun (WGS) entry which is preliminary data.</text>
</comment>
<dbReference type="InterPro" id="IPR000159">
    <property type="entry name" value="RA_dom"/>
</dbReference>
<dbReference type="OrthoDB" id="29546at2759"/>
<dbReference type="PROSITE" id="PS50115">
    <property type="entry name" value="ARFGAP"/>
    <property type="match status" value="1"/>
</dbReference>
<dbReference type="FunFam" id="1.10.220.150:FF:000009">
    <property type="entry name" value="stromal membrane-associated protein 1 isoform X1"/>
    <property type="match status" value="1"/>
</dbReference>
<dbReference type="SUPFAM" id="SSF54236">
    <property type="entry name" value="Ubiquitin-like"/>
    <property type="match status" value="1"/>
</dbReference>
<feature type="compositionally biased region" description="Polar residues" evidence="6">
    <location>
        <begin position="567"/>
        <end position="580"/>
    </location>
</feature>
<organism evidence="12 13">
    <name type="scientific">Stichopus japonicus</name>
    <name type="common">Sea cucumber</name>
    <dbReference type="NCBI Taxonomy" id="307972"/>
    <lineage>
        <taxon>Eukaryota</taxon>
        <taxon>Metazoa</taxon>
        <taxon>Echinodermata</taxon>
        <taxon>Eleutherozoa</taxon>
        <taxon>Echinozoa</taxon>
        <taxon>Holothuroidea</taxon>
        <taxon>Aspidochirotacea</taxon>
        <taxon>Aspidochirotida</taxon>
        <taxon>Stichopodidae</taxon>
        <taxon>Apostichopus</taxon>
    </lineage>
</organism>
<dbReference type="PROSITE" id="PS50200">
    <property type="entry name" value="RA"/>
    <property type="match status" value="1"/>
</dbReference>
<dbReference type="SUPFAM" id="SSF50729">
    <property type="entry name" value="PH domain-like"/>
    <property type="match status" value="4"/>
</dbReference>
<dbReference type="SUPFAM" id="SSF48350">
    <property type="entry name" value="GTPase activation domain, GAP"/>
    <property type="match status" value="1"/>
</dbReference>
<dbReference type="Gene3D" id="1.10.555.10">
    <property type="entry name" value="Rho GTPase activation protein"/>
    <property type="match status" value="1"/>
</dbReference>
<feature type="domain" description="PH" evidence="7">
    <location>
        <begin position="797"/>
        <end position="1006"/>
    </location>
</feature>
<dbReference type="SMART" id="SM00233">
    <property type="entry name" value="PH"/>
    <property type="match status" value="4"/>
</dbReference>
<evidence type="ECO:0000259" key="10">
    <source>
        <dbReference type="PROSITE" id="PS50200"/>
    </source>
</evidence>
<dbReference type="InterPro" id="IPR011993">
    <property type="entry name" value="PH-like_dom_sf"/>
</dbReference>
<dbReference type="Pfam" id="PF00788">
    <property type="entry name" value="RA"/>
    <property type="match status" value="1"/>
</dbReference>
<feature type="domain" description="PH" evidence="7">
    <location>
        <begin position="1224"/>
        <end position="1321"/>
    </location>
</feature>
<dbReference type="Pfam" id="PF00169">
    <property type="entry name" value="PH"/>
    <property type="match status" value="3"/>
</dbReference>
<feature type="compositionally biased region" description="Low complexity" evidence="6">
    <location>
        <begin position="668"/>
        <end position="687"/>
    </location>
</feature>
<dbReference type="PROSITE" id="PS50238">
    <property type="entry name" value="RHOGAP"/>
    <property type="match status" value="1"/>
</dbReference>
<feature type="compositionally biased region" description="Polar residues" evidence="6">
    <location>
        <begin position="199"/>
        <end position="208"/>
    </location>
</feature>
<sequence length="1792" mass="201456">MTSTEESKDVKSWLQSLDLGEFVEIFHNNGYFQLSHCTSLTDNDLTLLGITQTGYKKRILNSISNMNIGKPSLPPRTRLPSSDIQPKPVPPARLPRPPSLDNEEYLSLPSAVGGKNEFSMDKGPHKPTVMPRKSIRIHSTKPDLPPRAKPKPSPRKRANDIANSTSQPEILEMDEDIPNIDELLLRPLPPVPDIPEPTETLSEMSPAQSEAAEVLLPPLPARPSVGLDDPPKIPERPLSSDNGPLPSVRPLYKDPPPVADSQTEAVPLLSAPMEPDFPPPPPLPSRTSPDHVAVPLPPPVGSDETAAVFMRRMSDVAQTKSPPLPPQRIVSSDSILQRPTAPGLPSSGVPPIPVRPPVPYTHDVSSSSDSDESFDQRVLIDRPVPIPPIDATIEEEFDVDRPVPVPPIQGNEYHDLLIQDNVENNRSLTPGAAASLHHSLFPASSTSISENKSSSDDMLVIDDQSKSVYDILISNKPLDNGESIYDTPPIPRMESQQQPDDPEYNIVPSPRKANEVFPEAERESIYDSPSSNQRASLDVGEQMRIHPPPLPGPHMFSARQSAPPMYTNVSSARNSTSSETFNRDSKDEAYLYLSDVVSGRPLSGDSQNGHQSLPIPPQRQGSNQEDYILLSDTSSGKKELRDAIPLLFMKRRINSQVMKASTTPPPVRKSSLTSQSSPTRRSPSYTDSADDVYHLVDQSRLSGSPTQSLRELESEDSEEDGQDEVDDATSSIEEQRMKDLNRISNCSMGQGDHLQRQEFLRRSTREMRKSMHQRTLQKVSETYQKLPQDLKEGQDAKPEKSGYMNLYSNNGSQTNRGFKKRYIVFRNGELRYYPSEKELNVSKGIIPVGTMRDVKYITSSGNKERSYKLDLYTNGKTLNFATDNLDDCIKWASTLMQSILSYNLPPGGFPIGGNMSSPDKEGYLKFEGVSAKRYVAVKGEMLCIYKSKMDFDAAVAICDIEMKLANVKEVAKSRLQLTTPSSMYFLSADSPIETSQWRSAFEEAIQEGLSSRQFLETVWQNSSNKYCAECSMRDPDWASINLGIVICKACSGCHRNLGVHISKVRSLKMDEKVWTEDLLGMMINIGNQTSNAFWEGNLQDEDEIKLHPGDTFEDRQVFIEAKYKHAKYCAKVEVERSFLNRSLILAVENENLRECLRLVFSGADPQFKNESGRSALDIAQDKHLRQIHELLKQNCDILDHMQPTSKTSKLEIPIPPPKETSQESIKLSGYLYKTGSNRRDFQKRFCVLEHGVFKYYADEKAQIPKNQIEGSEMILIAVALPRSNHQFCFELCASTGRAYLFAADSAEERAKWMVALAKCQTLDCMWSKLQGYQFAGFLKKKEGAASTQWQRLWFILHGKFMYFFSAVKNSEDYIDLRKLKSVSVDESDSEEQKKISFVMPKMNLYLTAETDQARDLWYQQIVTTYQSAGPNLDDQPLSDDDVPLIITACINFVEDNEGLETEGIYRKSGSSTAIKKITSLFLEDPRSVPLALKEGEYDVHDVTSSMKKYFRELPEPLLTKDLYQAWIGAAAEEHQDKLFCYKDLLESLPSINYAIIKDLLCHLKKVLDNEEKTCMSASNLGTVFGPTLMASSDPSSTTFQSAEKEIHVILELITYCDWLFNIQIDTLTRDKEQKLQAAKDLLNSIESQPVDSEFIVEIFHGRKPLKGDASSFSIKISDSTTAQQLIQKSIEQNKVKYKPNLAVFEIVCKGDMERLLHSYEYVLQDIMGWHAEFGSNAANYMCIMEDYLTPKVELYMKVLSSSDFVKFQEGKKNYRKMYFELNQNVLNAYKDK</sequence>
<evidence type="ECO:0000313" key="12">
    <source>
        <dbReference type="EMBL" id="PIK44364.1"/>
    </source>
</evidence>
<dbReference type="InterPro" id="IPR038508">
    <property type="entry name" value="ArfGAP_dom_sf"/>
</dbReference>
<feature type="region of interest" description="Disordered" evidence="6">
    <location>
        <begin position="186"/>
        <end position="304"/>
    </location>
</feature>
<dbReference type="InterPro" id="IPR036770">
    <property type="entry name" value="Ankyrin_rpt-contain_sf"/>
</dbReference>
<dbReference type="GO" id="GO:0007165">
    <property type="term" value="P:signal transduction"/>
    <property type="evidence" value="ECO:0007669"/>
    <property type="project" value="InterPro"/>
</dbReference>
<dbReference type="SMART" id="SM00105">
    <property type="entry name" value="ArfGap"/>
    <property type="match status" value="1"/>
</dbReference>
<dbReference type="PRINTS" id="PR00405">
    <property type="entry name" value="REVINTRACTNG"/>
</dbReference>
<feature type="non-terminal residue" evidence="12">
    <location>
        <position position="1792"/>
    </location>
</feature>
<evidence type="ECO:0000259" key="9">
    <source>
        <dbReference type="PROSITE" id="PS50115"/>
    </source>
</evidence>
<name>A0A2G8K8N5_STIJA</name>
<feature type="compositionally biased region" description="Pro residues" evidence="6">
    <location>
        <begin position="87"/>
        <end position="98"/>
    </location>
</feature>
<keyword evidence="13" id="KW-1185">Reference proteome</keyword>
<dbReference type="InterPro" id="IPR029071">
    <property type="entry name" value="Ubiquitin-like_domsf"/>
</dbReference>
<evidence type="ECO:0000256" key="5">
    <source>
        <dbReference type="PROSITE-ProRule" id="PRU00288"/>
    </source>
</evidence>
<evidence type="ECO:0000256" key="4">
    <source>
        <dbReference type="ARBA" id="ARBA00022833"/>
    </source>
</evidence>
<dbReference type="GO" id="GO:0005547">
    <property type="term" value="F:phosphatidylinositol-3,4,5-trisphosphate binding"/>
    <property type="evidence" value="ECO:0007669"/>
    <property type="project" value="TreeGrafter"/>
</dbReference>
<dbReference type="Pfam" id="PF00620">
    <property type="entry name" value="RhoGAP"/>
    <property type="match status" value="1"/>
</dbReference>
<dbReference type="PROSITE" id="PS50003">
    <property type="entry name" value="PH_DOMAIN"/>
    <property type="match status" value="3"/>
</dbReference>
<feature type="domain" description="Rho-GAP" evidence="11">
    <location>
        <begin position="1430"/>
        <end position="1620"/>
    </location>
</feature>
<feature type="domain" description="PH" evidence="7">
    <location>
        <begin position="1331"/>
        <end position="1426"/>
    </location>
</feature>
<dbReference type="Gene3D" id="2.30.29.30">
    <property type="entry name" value="Pleckstrin-homology domain (PH domain)/Phosphotyrosine-binding domain (PTB)"/>
    <property type="match status" value="4"/>
</dbReference>
<dbReference type="SMART" id="SM00324">
    <property type="entry name" value="RhoGAP"/>
    <property type="match status" value="1"/>
</dbReference>
<keyword evidence="1" id="KW-0343">GTPase activation</keyword>
<evidence type="ECO:0000256" key="3">
    <source>
        <dbReference type="ARBA" id="ARBA00022771"/>
    </source>
</evidence>
<dbReference type="GO" id="GO:0008270">
    <property type="term" value="F:zinc ion binding"/>
    <property type="evidence" value="ECO:0007669"/>
    <property type="project" value="UniProtKB-KW"/>
</dbReference>
<dbReference type="InterPro" id="IPR008936">
    <property type="entry name" value="Rho_GTPase_activation_prot"/>
</dbReference>
<dbReference type="GO" id="GO:0005737">
    <property type="term" value="C:cytoplasm"/>
    <property type="evidence" value="ECO:0007669"/>
    <property type="project" value="TreeGrafter"/>
</dbReference>
<keyword evidence="3 5" id="KW-0863">Zinc-finger</keyword>
<dbReference type="Gene3D" id="3.10.20.90">
    <property type="entry name" value="Phosphatidylinositol 3-kinase Catalytic Subunit, Chain A, domain 1"/>
    <property type="match status" value="1"/>
</dbReference>
<accession>A0A2G8K8N5</accession>
<dbReference type="SUPFAM" id="SSF47769">
    <property type="entry name" value="SAM/Pointed domain"/>
    <property type="match status" value="1"/>
</dbReference>
<feature type="domain" description="Ras-associating" evidence="10">
    <location>
        <begin position="1652"/>
        <end position="1748"/>
    </location>
</feature>
<dbReference type="InterPro" id="IPR001164">
    <property type="entry name" value="ArfGAP_dom"/>
</dbReference>
<dbReference type="PROSITE" id="PS50105">
    <property type="entry name" value="SAM_DOMAIN"/>
    <property type="match status" value="1"/>
</dbReference>
<feature type="region of interest" description="Disordered" evidence="6">
    <location>
        <begin position="316"/>
        <end position="375"/>
    </location>
</feature>
<feature type="domain" description="SAM" evidence="8">
    <location>
        <begin position="5"/>
        <end position="69"/>
    </location>
</feature>
<protein>
    <submittedName>
        <fullName evidence="12">Putative arf-GAP with Rho-GAP domain, ANK repeat and PH domain-containing protein 1 isoform X2</fullName>
    </submittedName>
</protein>
<dbReference type="GO" id="GO:0005096">
    <property type="term" value="F:GTPase activator activity"/>
    <property type="evidence" value="ECO:0007669"/>
    <property type="project" value="UniProtKB-KW"/>
</dbReference>
<feature type="region of interest" description="Disordered" evidence="6">
    <location>
        <begin position="770"/>
        <end position="808"/>
    </location>
</feature>
<evidence type="ECO:0000259" key="11">
    <source>
        <dbReference type="PROSITE" id="PS50238"/>
    </source>
</evidence>
<dbReference type="Proteomes" id="UP000230750">
    <property type="component" value="Unassembled WGS sequence"/>
</dbReference>
<feature type="region of interest" description="Disordered" evidence="6">
    <location>
        <begin position="65"/>
        <end position="169"/>
    </location>
</feature>
<evidence type="ECO:0000256" key="2">
    <source>
        <dbReference type="ARBA" id="ARBA00022723"/>
    </source>
</evidence>
<dbReference type="InterPro" id="IPR052227">
    <property type="entry name" value="Arf-Rho-GAP_ANK-PH_domain"/>
</dbReference>
<feature type="compositionally biased region" description="Polar residues" evidence="6">
    <location>
        <begin position="699"/>
        <end position="709"/>
    </location>
</feature>
<evidence type="ECO:0000259" key="7">
    <source>
        <dbReference type="PROSITE" id="PS50003"/>
    </source>
</evidence>
<feature type="domain" description="Arf-GAP" evidence="9">
    <location>
        <begin position="1012"/>
        <end position="1136"/>
    </location>
</feature>
<dbReference type="Gene3D" id="1.10.220.150">
    <property type="entry name" value="Arf GTPase activating protein"/>
    <property type="match status" value="1"/>
</dbReference>
<feature type="compositionally biased region" description="Polar residues" evidence="6">
    <location>
        <begin position="773"/>
        <end position="785"/>
    </location>
</feature>
<feature type="compositionally biased region" description="Pro residues" evidence="6">
    <location>
        <begin position="275"/>
        <end position="284"/>
    </location>
</feature>
<dbReference type="PANTHER" id="PTHR45899">
    <property type="entry name" value="RHO GTPASE ACTIVATING PROTEIN AT 15B, ISOFORM C"/>
    <property type="match status" value="1"/>
</dbReference>